<dbReference type="Pfam" id="PF01878">
    <property type="entry name" value="EVE"/>
    <property type="match status" value="1"/>
</dbReference>
<dbReference type="Gene3D" id="3.10.590.10">
    <property type="entry name" value="ph1033 like domains"/>
    <property type="match status" value="1"/>
</dbReference>
<keyword evidence="4" id="KW-1185">Reference proteome</keyword>
<reference evidence="3 4" key="1">
    <citation type="journal article" date="2014" name="Int. J. Syst. Evol. Microbiol.">
        <title>Listeria floridensis sp. nov., Listeria aquatica sp. nov., Listeria cornellensis sp. nov., Listeria riparia sp. nov. and Listeria grandensis sp. nov., from agricultural and natural environments.</title>
        <authorList>
            <person name="den Bakker H.C."/>
            <person name="Warchocki S."/>
            <person name="Wright E.M."/>
            <person name="Allred A.F."/>
            <person name="Ahlstrom C."/>
            <person name="Manuel C.S."/>
            <person name="Stasiewicz M.J."/>
            <person name="Burrell A."/>
            <person name="Roof S."/>
            <person name="Strawn L."/>
            <person name="Fortes E.D."/>
            <person name="Nightingale K.K."/>
            <person name="Kephart D."/>
            <person name="Wiedmann M."/>
        </authorList>
    </citation>
    <scope>NUCLEOTIDE SEQUENCE [LARGE SCALE GENOMIC DNA]</scope>
    <source>
        <strain evidence="4">FSL F6-969</strain>
    </source>
</reference>
<dbReference type="EMBL" id="AODE01000019">
    <property type="protein sequence ID" value="EUJ29358.1"/>
    <property type="molecule type" value="Genomic_DNA"/>
</dbReference>
<dbReference type="HAMAP" id="MF_00771">
    <property type="entry name" value="UPF0310"/>
    <property type="match status" value="1"/>
</dbReference>
<dbReference type="CDD" id="cd21132">
    <property type="entry name" value="EVE-like"/>
    <property type="match status" value="1"/>
</dbReference>
<evidence type="ECO:0000313" key="4">
    <source>
        <dbReference type="Proteomes" id="UP000019254"/>
    </source>
</evidence>
<proteinExistence type="inferred from homology"/>
<protein>
    <recommendedName>
        <fullName evidence="1">UPF0310 protein PCORN_09212</fullName>
    </recommendedName>
</protein>
<feature type="domain" description="EVE" evidence="2">
    <location>
        <begin position="5"/>
        <end position="133"/>
    </location>
</feature>
<organism evidence="3 4">
    <name type="scientific">Listeria cornellensis FSL F6-0969</name>
    <dbReference type="NCBI Taxonomy" id="1265820"/>
    <lineage>
        <taxon>Bacteria</taxon>
        <taxon>Bacillati</taxon>
        <taxon>Bacillota</taxon>
        <taxon>Bacilli</taxon>
        <taxon>Bacillales</taxon>
        <taxon>Listeriaceae</taxon>
        <taxon>Listeria</taxon>
    </lineage>
</organism>
<dbReference type="AlphaFoldDB" id="W7C9T2"/>
<evidence type="ECO:0000256" key="1">
    <source>
        <dbReference type="HAMAP-Rule" id="MF_00771"/>
    </source>
</evidence>
<dbReference type="SUPFAM" id="SSF88697">
    <property type="entry name" value="PUA domain-like"/>
    <property type="match status" value="1"/>
</dbReference>
<comment type="caution">
    <text evidence="3">The sequence shown here is derived from an EMBL/GenBank/DDBJ whole genome shotgun (WGS) entry which is preliminary data.</text>
</comment>
<dbReference type="InterPro" id="IPR015947">
    <property type="entry name" value="PUA-like_sf"/>
</dbReference>
<gene>
    <name evidence="3" type="ORF">PCORN_09212</name>
</gene>
<dbReference type="NCBIfam" id="NF002616">
    <property type="entry name" value="PRK02268.1-2"/>
    <property type="match status" value="1"/>
</dbReference>
<evidence type="ECO:0000259" key="2">
    <source>
        <dbReference type="Pfam" id="PF01878"/>
    </source>
</evidence>
<accession>W7C9T2</accession>
<evidence type="ECO:0000313" key="3">
    <source>
        <dbReference type="EMBL" id="EUJ29358.1"/>
    </source>
</evidence>
<dbReference type="Proteomes" id="UP000019254">
    <property type="component" value="Unassembled WGS sequence"/>
</dbReference>
<comment type="similarity">
    <text evidence="1">Belongs to the UPF0310 family.</text>
</comment>
<dbReference type="InterPro" id="IPR002740">
    <property type="entry name" value="EVE_domain"/>
</dbReference>
<dbReference type="InterPro" id="IPR022996">
    <property type="entry name" value="UPF0310"/>
</dbReference>
<dbReference type="PATRIC" id="fig|1265820.5.peg.1800"/>
<sequence>MKLTKYWIGVASLDHVELGVEGGFSQLCHGKEAPLKRMKPGDWLIYYSPKQELDSDAKCQCFTAIGRVKGADIYPFAMSEAFVPYRKDIDFFPDAKQVPLHAITHLEAWQKYRSSLRYGHFEIDKDFFLVIAERMGLPMKYETSKGVMNDGE</sequence>
<dbReference type="STRING" id="1265820.PCORN_09212"/>
<name>W7C9T2_9LIST</name>
<dbReference type="OrthoDB" id="9793567at2"/>